<keyword evidence="3" id="KW-1185">Reference proteome</keyword>
<dbReference type="GO" id="GO:0007165">
    <property type="term" value="P:signal transduction"/>
    <property type="evidence" value="ECO:0007669"/>
    <property type="project" value="TreeGrafter"/>
</dbReference>
<proteinExistence type="predicted"/>
<evidence type="ECO:0000313" key="3">
    <source>
        <dbReference type="Proteomes" id="UP000472262"/>
    </source>
</evidence>
<dbReference type="OMA" id="ISECPTH"/>
<dbReference type="Ensembl" id="ENSSGRT00000032935.1">
    <property type="protein sequence ID" value="ENSSGRP00000030666.1"/>
    <property type="gene ID" value="ENSSGRG00000017277.1"/>
</dbReference>
<dbReference type="GO" id="GO:0035591">
    <property type="term" value="F:signaling adaptor activity"/>
    <property type="evidence" value="ECO:0007669"/>
    <property type="project" value="TreeGrafter"/>
</dbReference>
<dbReference type="PANTHER" id="PTHR45960:SF3">
    <property type="entry name" value="GRB2-ASSOCIATED-BINDING PROTEIN 3"/>
    <property type="match status" value="1"/>
</dbReference>
<dbReference type="InParanoid" id="A0A672M2C3"/>
<sequence length="147" mass="16496">MASPPISCSDATSDGYIPMSPSTLPISLLTNGKTELPSPSNPDLEPPPVDRNLKPRRRVTIILLSLVFSLVQDSWQMFPACDSAPWMRRSQLDYLSLDFNSASPSPVQKKPLLADEYRVDYVQVDEKKTQALQSTKMEWKDVRQSKA</sequence>
<name>A0A672M2C3_SINGR</name>
<dbReference type="GO" id="GO:0005737">
    <property type="term" value="C:cytoplasm"/>
    <property type="evidence" value="ECO:0007669"/>
    <property type="project" value="TreeGrafter"/>
</dbReference>
<accession>A0A672M2C3</accession>
<dbReference type="InterPro" id="IPR046355">
    <property type="entry name" value="Gab1-4-like"/>
</dbReference>
<dbReference type="PANTHER" id="PTHR45960">
    <property type="entry name" value="GRB2-ASSOCIATED-BINDING PROTEIN"/>
    <property type="match status" value="1"/>
</dbReference>
<reference evidence="2" key="2">
    <citation type="submission" date="2025-09" db="UniProtKB">
        <authorList>
            <consortium name="Ensembl"/>
        </authorList>
    </citation>
    <scope>IDENTIFICATION</scope>
</reference>
<evidence type="ECO:0000256" key="1">
    <source>
        <dbReference type="SAM" id="MobiDB-lite"/>
    </source>
</evidence>
<organism evidence="2 3">
    <name type="scientific">Sinocyclocheilus grahami</name>
    <name type="common">Dianchi golden-line fish</name>
    <name type="synonym">Barbus grahami</name>
    <dbReference type="NCBI Taxonomy" id="75366"/>
    <lineage>
        <taxon>Eukaryota</taxon>
        <taxon>Metazoa</taxon>
        <taxon>Chordata</taxon>
        <taxon>Craniata</taxon>
        <taxon>Vertebrata</taxon>
        <taxon>Euteleostomi</taxon>
        <taxon>Actinopterygii</taxon>
        <taxon>Neopterygii</taxon>
        <taxon>Teleostei</taxon>
        <taxon>Ostariophysi</taxon>
        <taxon>Cypriniformes</taxon>
        <taxon>Cyprinidae</taxon>
        <taxon>Cyprininae</taxon>
        <taxon>Sinocyclocheilus</taxon>
    </lineage>
</organism>
<evidence type="ECO:0000313" key="2">
    <source>
        <dbReference type="Ensembl" id="ENSSGRP00000030666.1"/>
    </source>
</evidence>
<feature type="region of interest" description="Disordered" evidence="1">
    <location>
        <begin position="28"/>
        <end position="52"/>
    </location>
</feature>
<protein>
    <submittedName>
        <fullName evidence="2">Si:ch73-92i20.1</fullName>
    </submittedName>
</protein>
<dbReference type="Proteomes" id="UP000472262">
    <property type="component" value="Unassembled WGS sequence"/>
</dbReference>
<dbReference type="AlphaFoldDB" id="A0A672M2C3"/>
<reference evidence="2" key="1">
    <citation type="submission" date="2025-08" db="UniProtKB">
        <authorList>
            <consortium name="Ensembl"/>
        </authorList>
    </citation>
    <scope>IDENTIFICATION</scope>
</reference>